<dbReference type="STRING" id="139723.A0A182M462"/>
<proteinExistence type="predicted"/>
<evidence type="ECO:0000313" key="3">
    <source>
        <dbReference type="EnsemblMetazoa" id="ACUA009030-PA"/>
    </source>
</evidence>
<protein>
    <recommendedName>
        <fullName evidence="2">Neurotransmitter-gated ion-channel ligand-binding domain-containing protein</fullName>
    </recommendedName>
</protein>
<feature type="region of interest" description="Disordered" evidence="1">
    <location>
        <begin position="60"/>
        <end position="85"/>
    </location>
</feature>
<feature type="domain" description="Neurotransmitter-gated ion-channel ligand-binding" evidence="2">
    <location>
        <begin position="13"/>
        <end position="56"/>
    </location>
</feature>
<dbReference type="VEuPathDB" id="VectorBase:ACUA009030"/>
<organism evidence="3 4">
    <name type="scientific">Anopheles culicifacies</name>
    <dbReference type="NCBI Taxonomy" id="139723"/>
    <lineage>
        <taxon>Eukaryota</taxon>
        <taxon>Metazoa</taxon>
        <taxon>Ecdysozoa</taxon>
        <taxon>Arthropoda</taxon>
        <taxon>Hexapoda</taxon>
        <taxon>Insecta</taxon>
        <taxon>Pterygota</taxon>
        <taxon>Neoptera</taxon>
        <taxon>Endopterygota</taxon>
        <taxon>Diptera</taxon>
        <taxon>Nematocera</taxon>
        <taxon>Culicoidea</taxon>
        <taxon>Culicidae</taxon>
        <taxon>Anophelinae</taxon>
        <taxon>Anopheles</taxon>
        <taxon>culicifacies species complex</taxon>
    </lineage>
</organism>
<dbReference type="Gene3D" id="2.70.170.10">
    <property type="entry name" value="Neurotransmitter-gated ion-channel ligand-binding domain"/>
    <property type="match status" value="1"/>
</dbReference>
<evidence type="ECO:0000259" key="2">
    <source>
        <dbReference type="Pfam" id="PF02931"/>
    </source>
</evidence>
<reference evidence="3" key="2">
    <citation type="submission" date="2020-05" db="UniProtKB">
        <authorList>
            <consortium name="EnsemblMetazoa"/>
        </authorList>
    </citation>
    <scope>IDENTIFICATION</scope>
    <source>
        <strain evidence="3">A-37</strain>
    </source>
</reference>
<dbReference type="Proteomes" id="UP000075883">
    <property type="component" value="Unassembled WGS sequence"/>
</dbReference>
<sequence length="170" mass="19071">MKANCVIDAGYHEKRLLHHLLDNYNVLERPVVNESDPLQLSFGLTLMQIIDVVSRQRLREQKSGRKASNKHLHDANSEQNKTKKPENCQKWLATNDPIMHVSRGPISPIRFIMLDAYHIRASIMACWGQYSLRFQTNIQHEAAGANFALSACHGGGCPGALTNPRATALM</sequence>
<dbReference type="GO" id="GO:0005230">
    <property type="term" value="F:extracellular ligand-gated monoatomic ion channel activity"/>
    <property type="evidence" value="ECO:0007669"/>
    <property type="project" value="InterPro"/>
</dbReference>
<name>A0A182M462_9DIPT</name>
<keyword evidence="4" id="KW-1185">Reference proteome</keyword>
<dbReference type="InterPro" id="IPR006202">
    <property type="entry name" value="Neur_chan_lig-bd"/>
</dbReference>
<dbReference type="EnsemblMetazoa" id="ACUA009030-RA">
    <property type="protein sequence ID" value="ACUA009030-PA"/>
    <property type="gene ID" value="ACUA009030"/>
</dbReference>
<accession>A0A182M462</accession>
<feature type="compositionally biased region" description="Basic and acidic residues" evidence="1">
    <location>
        <begin position="71"/>
        <end position="85"/>
    </location>
</feature>
<dbReference type="GO" id="GO:0016020">
    <property type="term" value="C:membrane"/>
    <property type="evidence" value="ECO:0007669"/>
    <property type="project" value="InterPro"/>
</dbReference>
<evidence type="ECO:0000313" key="4">
    <source>
        <dbReference type="Proteomes" id="UP000075883"/>
    </source>
</evidence>
<evidence type="ECO:0000256" key="1">
    <source>
        <dbReference type="SAM" id="MobiDB-lite"/>
    </source>
</evidence>
<dbReference type="Pfam" id="PF02931">
    <property type="entry name" value="Neur_chan_LBD"/>
    <property type="match status" value="1"/>
</dbReference>
<reference evidence="4" key="1">
    <citation type="submission" date="2013-09" db="EMBL/GenBank/DDBJ databases">
        <title>The Genome Sequence of Anopheles culicifacies species A.</title>
        <authorList>
            <consortium name="The Broad Institute Genomics Platform"/>
            <person name="Neafsey D.E."/>
            <person name="Besansky N."/>
            <person name="Howell P."/>
            <person name="Walton C."/>
            <person name="Young S.K."/>
            <person name="Zeng Q."/>
            <person name="Gargeya S."/>
            <person name="Fitzgerald M."/>
            <person name="Haas B."/>
            <person name="Abouelleil A."/>
            <person name="Allen A.W."/>
            <person name="Alvarado L."/>
            <person name="Arachchi H.M."/>
            <person name="Berlin A.M."/>
            <person name="Chapman S.B."/>
            <person name="Gainer-Dewar J."/>
            <person name="Goldberg J."/>
            <person name="Griggs A."/>
            <person name="Gujja S."/>
            <person name="Hansen M."/>
            <person name="Howarth C."/>
            <person name="Imamovic A."/>
            <person name="Ireland A."/>
            <person name="Larimer J."/>
            <person name="McCowan C."/>
            <person name="Murphy C."/>
            <person name="Pearson M."/>
            <person name="Poon T.W."/>
            <person name="Priest M."/>
            <person name="Roberts A."/>
            <person name="Saif S."/>
            <person name="Shea T."/>
            <person name="Sisk P."/>
            <person name="Sykes S."/>
            <person name="Wortman J."/>
            <person name="Nusbaum C."/>
            <person name="Birren B."/>
        </authorList>
    </citation>
    <scope>NUCLEOTIDE SEQUENCE [LARGE SCALE GENOMIC DNA]</scope>
    <source>
        <strain evidence="4">A-37</strain>
    </source>
</reference>
<dbReference type="InterPro" id="IPR036734">
    <property type="entry name" value="Neur_chan_lig-bd_sf"/>
</dbReference>
<dbReference type="SUPFAM" id="SSF63712">
    <property type="entry name" value="Nicotinic receptor ligand binding domain-like"/>
    <property type="match status" value="1"/>
</dbReference>
<dbReference type="AlphaFoldDB" id="A0A182M462"/>
<dbReference type="EMBL" id="AXCM01016585">
    <property type="status" value="NOT_ANNOTATED_CDS"/>
    <property type="molecule type" value="Genomic_DNA"/>
</dbReference>